<dbReference type="Gene3D" id="3.30.420.10">
    <property type="entry name" value="Ribonuclease H-like superfamily/Ribonuclease H"/>
    <property type="match status" value="1"/>
</dbReference>
<dbReference type="GO" id="GO:0003676">
    <property type="term" value="F:nucleic acid binding"/>
    <property type="evidence" value="ECO:0007669"/>
    <property type="project" value="InterPro"/>
</dbReference>
<evidence type="ECO:0000313" key="4">
    <source>
        <dbReference type="Proteomes" id="UP000265903"/>
    </source>
</evidence>
<name>A0A3M2R9I7_9GAMM</name>
<dbReference type="Proteomes" id="UP000265903">
    <property type="component" value="Unassembled WGS sequence"/>
</dbReference>
<dbReference type="InterPro" id="IPR050900">
    <property type="entry name" value="Transposase_IS3/IS150/IS904"/>
</dbReference>
<accession>A0A3M2R9I7</accession>
<organism evidence="3 4">
    <name type="scientific">Marinobacter litoralis</name>
    <dbReference type="NCBI Taxonomy" id="187981"/>
    <lineage>
        <taxon>Bacteria</taxon>
        <taxon>Pseudomonadati</taxon>
        <taxon>Pseudomonadota</taxon>
        <taxon>Gammaproteobacteria</taxon>
        <taxon>Pseudomonadales</taxon>
        <taxon>Marinobacteraceae</taxon>
        <taxon>Marinobacter</taxon>
    </lineage>
</organism>
<reference evidence="3 4" key="1">
    <citation type="submission" date="2018-08" db="EMBL/GenBank/DDBJ databases">
        <title>Whole Genome Sequence of the Moderate Halophilic Marine Bacterium Marinobacter litoralis Sw-45.</title>
        <authorList>
            <person name="Musa H."/>
        </authorList>
    </citation>
    <scope>NUCLEOTIDE SEQUENCE [LARGE SCALE GENOMIC DNA]</scope>
    <source>
        <strain evidence="3 4">Sw-45</strain>
    </source>
</reference>
<feature type="compositionally biased region" description="Polar residues" evidence="1">
    <location>
        <begin position="67"/>
        <end position="77"/>
    </location>
</feature>
<protein>
    <recommendedName>
        <fullName evidence="2">Integrase catalytic domain-containing protein</fullName>
    </recommendedName>
</protein>
<dbReference type="InterPro" id="IPR001584">
    <property type="entry name" value="Integrase_cat-core"/>
</dbReference>
<keyword evidence="4" id="KW-1185">Reference proteome</keyword>
<dbReference type="Pfam" id="PF00665">
    <property type="entry name" value="rve"/>
    <property type="match status" value="1"/>
</dbReference>
<evidence type="ECO:0000313" key="3">
    <source>
        <dbReference type="EMBL" id="RMJ01927.1"/>
    </source>
</evidence>
<dbReference type="PANTHER" id="PTHR46889">
    <property type="entry name" value="TRANSPOSASE INSF FOR INSERTION SEQUENCE IS3B-RELATED"/>
    <property type="match status" value="1"/>
</dbReference>
<dbReference type="InterPro" id="IPR012337">
    <property type="entry name" value="RNaseH-like_sf"/>
</dbReference>
<comment type="caution">
    <text evidence="3">The sequence shown here is derived from an EMBL/GenBank/DDBJ whole genome shotgun (WGS) entry which is preliminary data.</text>
</comment>
<dbReference type="OrthoDB" id="9810995at2"/>
<dbReference type="InterPro" id="IPR036397">
    <property type="entry name" value="RNaseH_sf"/>
</dbReference>
<dbReference type="SUPFAM" id="SSF53098">
    <property type="entry name" value="Ribonuclease H-like"/>
    <property type="match status" value="1"/>
</dbReference>
<evidence type="ECO:0000259" key="2">
    <source>
        <dbReference type="Pfam" id="PF00665"/>
    </source>
</evidence>
<dbReference type="AlphaFoldDB" id="A0A3M2R9I7"/>
<feature type="compositionally biased region" description="Basic and acidic residues" evidence="1">
    <location>
        <begin position="57"/>
        <end position="66"/>
    </location>
</feature>
<feature type="region of interest" description="Disordered" evidence="1">
    <location>
        <begin position="57"/>
        <end position="83"/>
    </location>
</feature>
<feature type="domain" description="Integrase catalytic" evidence="2">
    <location>
        <begin position="20"/>
        <end position="76"/>
    </location>
</feature>
<gene>
    <name evidence="3" type="ORF">DOQ08_02713</name>
</gene>
<proteinExistence type="predicted"/>
<dbReference type="EMBL" id="QMDL01000004">
    <property type="protein sequence ID" value="RMJ01927.1"/>
    <property type="molecule type" value="Genomic_DNA"/>
</dbReference>
<dbReference type="PANTHER" id="PTHR46889:SF4">
    <property type="entry name" value="TRANSPOSASE INSO FOR INSERTION SEQUENCE ELEMENT IS911B-RELATED"/>
    <property type="match status" value="1"/>
</dbReference>
<evidence type="ECO:0000256" key="1">
    <source>
        <dbReference type="SAM" id="MobiDB-lite"/>
    </source>
</evidence>
<dbReference type="GO" id="GO:0015074">
    <property type="term" value="P:DNA integration"/>
    <property type="evidence" value="ECO:0007669"/>
    <property type="project" value="InterPro"/>
</dbReference>
<sequence>MGKSTIRRWFNQLTEECDGVTLDLYARRVVGLAMSSSPDADLVVKALDHAWEQRGQPEKVMFHSDQRSQYASRSSAKGPSAIE</sequence>